<proteinExistence type="predicted"/>
<comment type="subcellular location">
    <subcellularLocation>
        <location evidence="1">Membrane</location>
        <topology evidence="1">Multi-pass membrane protein</topology>
    </subcellularLocation>
</comment>
<dbReference type="Pfam" id="PF00664">
    <property type="entry name" value="ABC_membrane"/>
    <property type="match status" value="1"/>
</dbReference>
<dbReference type="PROSITE" id="PS50929">
    <property type="entry name" value="ABC_TM1F"/>
    <property type="match status" value="1"/>
</dbReference>
<dbReference type="AlphaFoldDB" id="A0A9P8EZB4"/>
<accession>A0A9P8EZB4</accession>
<dbReference type="Proteomes" id="UP000729357">
    <property type="component" value="Unassembled WGS sequence"/>
</dbReference>
<dbReference type="GO" id="GO:0090374">
    <property type="term" value="P:oligopeptide export from mitochondrion"/>
    <property type="evidence" value="ECO:0007669"/>
    <property type="project" value="TreeGrafter"/>
</dbReference>
<organism evidence="9 10">
    <name type="scientific">Aureobasidium melanogenum</name>
    <name type="common">Aureobasidium pullulans var. melanogenum</name>
    <dbReference type="NCBI Taxonomy" id="46634"/>
    <lineage>
        <taxon>Eukaryota</taxon>
        <taxon>Fungi</taxon>
        <taxon>Dikarya</taxon>
        <taxon>Ascomycota</taxon>
        <taxon>Pezizomycotina</taxon>
        <taxon>Dothideomycetes</taxon>
        <taxon>Dothideomycetidae</taxon>
        <taxon>Dothideales</taxon>
        <taxon>Saccotheciaceae</taxon>
        <taxon>Aureobasidium</taxon>
    </lineage>
</organism>
<evidence type="ECO:0000256" key="5">
    <source>
        <dbReference type="ARBA" id="ARBA00022989"/>
    </source>
</evidence>
<feature type="transmembrane region" description="Helical" evidence="7">
    <location>
        <begin position="203"/>
        <end position="220"/>
    </location>
</feature>
<evidence type="ECO:0000259" key="8">
    <source>
        <dbReference type="PROSITE" id="PS50929"/>
    </source>
</evidence>
<evidence type="ECO:0000256" key="7">
    <source>
        <dbReference type="SAM" id="Phobius"/>
    </source>
</evidence>
<comment type="caution">
    <text evidence="9">The sequence shown here is derived from an EMBL/GenBank/DDBJ whole genome shotgun (WGS) entry which is preliminary data.</text>
</comment>
<feature type="transmembrane region" description="Helical" evidence="7">
    <location>
        <begin position="125"/>
        <end position="147"/>
    </location>
</feature>
<evidence type="ECO:0000256" key="4">
    <source>
        <dbReference type="ARBA" id="ARBA00022737"/>
    </source>
</evidence>
<sequence length="221" mass="24608">TTTFKDFFQHETTKAHFNHELSRFSLYFLYLAIGEFVFVYIATTGFLYTGEHVSGKIREHFLKAILRQNIAFFDQLGAGEITTRITSDTNLVQDGMSEKVGLTLTAIATFVTAFVVSFIKDWKLTLILMSTVFAIVFTMGGMGGFIVKFNKASLASYAEGGTVAEEVISSVRNAKAFSTEAKLTRAYDAHLAVAEKWGFKMKAVTGSMIGFLMCYVYLNYS</sequence>
<feature type="domain" description="ABC transmembrane type-1" evidence="8">
    <location>
        <begin position="24"/>
        <end position="221"/>
    </location>
</feature>
<evidence type="ECO:0000256" key="3">
    <source>
        <dbReference type="ARBA" id="ARBA00022692"/>
    </source>
</evidence>
<evidence type="ECO:0000313" key="10">
    <source>
        <dbReference type="Proteomes" id="UP000729357"/>
    </source>
</evidence>
<gene>
    <name evidence="9" type="ORF">KCU98_g23077</name>
</gene>
<evidence type="ECO:0000256" key="1">
    <source>
        <dbReference type="ARBA" id="ARBA00004141"/>
    </source>
</evidence>
<keyword evidence="2" id="KW-0813">Transport</keyword>
<dbReference type="InterPro" id="IPR011527">
    <property type="entry name" value="ABC1_TM_dom"/>
</dbReference>
<dbReference type="EMBL" id="JAHFXS010009592">
    <property type="protein sequence ID" value="KAG9915102.1"/>
    <property type="molecule type" value="Genomic_DNA"/>
</dbReference>
<keyword evidence="10" id="KW-1185">Reference proteome</keyword>
<dbReference type="CDD" id="cd18577">
    <property type="entry name" value="ABC_6TM_Pgp_ABCB1_D1_like"/>
    <property type="match status" value="1"/>
</dbReference>
<evidence type="ECO:0000256" key="2">
    <source>
        <dbReference type="ARBA" id="ARBA00022448"/>
    </source>
</evidence>
<dbReference type="SUPFAM" id="SSF90123">
    <property type="entry name" value="ABC transporter transmembrane region"/>
    <property type="match status" value="1"/>
</dbReference>
<dbReference type="InterPro" id="IPR039421">
    <property type="entry name" value="Type_1_exporter"/>
</dbReference>
<name>A0A9P8EZB4_AURME</name>
<feature type="non-terminal residue" evidence="9">
    <location>
        <position position="221"/>
    </location>
</feature>
<dbReference type="GO" id="GO:0005524">
    <property type="term" value="F:ATP binding"/>
    <property type="evidence" value="ECO:0007669"/>
    <property type="project" value="InterPro"/>
</dbReference>
<keyword evidence="3 7" id="KW-0812">Transmembrane</keyword>
<feature type="transmembrane region" description="Helical" evidence="7">
    <location>
        <begin position="100"/>
        <end position="119"/>
    </location>
</feature>
<reference evidence="9" key="1">
    <citation type="journal article" date="2021" name="J Fungi (Basel)">
        <title>Virulence traits and population genomics of the black yeast Aureobasidium melanogenum.</title>
        <authorList>
            <person name="Cernosa A."/>
            <person name="Sun X."/>
            <person name="Gostincar C."/>
            <person name="Fang C."/>
            <person name="Gunde-Cimerman N."/>
            <person name="Song Z."/>
        </authorList>
    </citation>
    <scope>NUCLEOTIDE SEQUENCE</scope>
    <source>
        <strain evidence="9">EXF-9298</strain>
    </source>
</reference>
<dbReference type="GO" id="GO:0015421">
    <property type="term" value="F:ABC-type oligopeptide transporter activity"/>
    <property type="evidence" value="ECO:0007669"/>
    <property type="project" value="TreeGrafter"/>
</dbReference>
<reference evidence="9" key="2">
    <citation type="submission" date="2021-08" db="EMBL/GenBank/DDBJ databases">
        <authorList>
            <person name="Gostincar C."/>
            <person name="Sun X."/>
            <person name="Song Z."/>
            <person name="Gunde-Cimerman N."/>
        </authorList>
    </citation>
    <scope>NUCLEOTIDE SEQUENCE</scope>
    <source>
        <strain evidence="9">EXF-9298</strain>
    </source>
</reference>
<keyword evidence="9" id="KW-0378">Hydrolase</keyword>
<evidence type="ECO:0000256" key="6">
    <source>
        <dbReference type="ARBA" id="ARBA00023136"/>
    </source>
</evidence>
<dbReference type="Gene3D" id="1.20.1560.10">
    <property type="entry name" value="ABC transporter type 1, transmembrane domain"/>
    <property type="match status" value="1"/>
</dbReference>
<feature type="non-terminal residue" evidence="9">
    <location>
        <position position="1"/>
    </location>
</feature>
<dbReference type="InterPro" id="IPR036640">
    <property type="entry name" value="ABC1_TM_sf"/>
</dbReference>
<dbReference type="PANTHER" id="PTHR43394:SF11">
    <property type="entry name" value="ATP-BINDING CASSETTE TRANSPORTER"/>
    <property type="match status" value="1"/>
</dbReference>
<protein>
    <submittedName>
        <fullName evidence="9">P-loop containing nucleoside triphosphate hydrolase protein</fullName>
    </submittedName>
</protein>
<dbReference type="PANTHER" id="PTHR43394">
    <property type="entry name" value="ATP-DEPENDENT PERMEASE MDL1, MITOCHONDRIAL"/>
    <property type="match status" value="1"/>
</dbReference>
<keyword evidence="5 7" id="KW-1133">Transmembrane helix</keyword>
<dbReference type="GO" id="GO:0016787">
    <property type="term" value="F:hydrolase activity"/>
    <property type="evidence" value="ECO:0007669"/>
    <property type="project" value="UniProtKB-KW"/>
</dbReference>
<keyword evidence="4" id="KW-0677">Repeat</keyword>
<keyword evidence="6 7" id="KW-0472">Membrane</keyword>
<evidence type="ECO:0000313" key="9">
    <source>
        <dbReference type="EMBL" id="KAG9915102.1"/>
    </source>
</evidence>
<feature type="transmembrane region" description="Helical" evidence="7">
    <location>
        <begin position="27"/>
        <end position="48"/>
    </location>
</feature>
<dbReference type="GO" id="GO:0005743">
    <property type="term" value="C:mitochondrial inner membrane"/>
    <property type="evidence" value="ECO:0007669"/>
    <property type="project" value="TreeGrafter"/>
</dbReference>